<evidence type="ECO:0000256" key="3">
    <source>
        <dbReference type="ARBA" id="ARBA00022801"/>
    </source>
</evidence>
<proteinExistence type="predicted"/>
<dbReference type="EMBL" id="SNZR01000011">
    <property type="protein sequence ID" value="TDR94485.1"/>
    <property type="molecule type" value="Genomic_DNA"/>
</dbReference>
<dbReference type="PANTHER" id="PTHR31609">
    <property type="entry name" value="YDJC DEACETYLASE FAMILY MEMBER"/>
    <property type="match status" value="1"/>
</dbReference>
<reference evidence="6 7" key="1">
    <citation type="submission" date="2019-03" db="EMBL/GenBank/DDBJ databases">
        <title>Genomic Encyclopedia of Type Strains, Phase IV (KMG-IV): sequencing the most valuable type-strain genomes for metagenomic binning, comparative biology and taxonomic classification.</title>
        <authorList>
            <person name="Goeker M."/>
        </authorList>
    </citation>
    <scope>NUCLEOTIDE SEQUENCE [LARGE SCALE GENOMIC DNA]</scope>
    <source>
        <strain evidence="6 7">DSM 25903</strain>
    </source>
</reference>
<dbReference type="GO" id="GO:0019213">
    <property type="term" value="F:deacetylase activity"/>
    <property type="evidence" value="ECO:0007669"/>
    <property type="project" value="TreeGrafter"/>
</dbReference>
<keyword evidence="5" id="KW-0119">Carbohydrate metabolism</keyword>
<dbReference type="OrthoDB" id="9774177at2"/>
<name>A0A4R7CAS4_9HYPH</name>
<organism evidence="6 7">
    <name type="scientific">Enterovirga rhinocerotis</name>
    <dbReference type="NCBI Taxonomy" id="1339210"/>
    <lineage>
        <taxon>Bacteria</taxon>
        <taxon>Pseudomonadati</taxon>
        <taxon>Pseudomonadota</taxon>
        <taxon>Alphaproteobacteria</taxon>
        <taxon>Hyphomicrobiales</taxon>
        <taxon>Methylobacteriaceae</taxon>
        <taxon>Enterovirga</taxon>
    </lineage>
</organism>
<evidence type="ECO:0000256" key="2">
    <source>
        <dbReference type="ARBA" id="ARBA00022723"/>
    </source>
</evidence>
<dbReference type="Proteomes" id="UP000295122">
    <property type="component" value="Unassembled WGS sequence"/>
</dbReference>
<keyword evidence="4" id="KW-0460">Magnesium</keyword>
<dbReference type="InterPro" id="IPR006879">
    <property type="entry name" value="YdjC-like"/>
</dbReference>
<dbReference type="AlphaFoldDB" id="A0A4R7CAS4"/>
<dbReference type="SUPFAM" id="SSF88713">
    <property type="entry name" value="Glycoside hydrolase/deacetylase"/>
    <property type="match status" value="1"/>
</dbReference>
<dbReference type="NCBIfam" id="TIGR03473">
    <property type="entry name" value="HpnK"/>
    <property type="match status" value="1"/>
</dbReference>
<accession>A0A4R7CAS4</accession>
<dbReference type="RefSeq" id="WP_133769372.1">
    <property type="nucleotide sequence ID" value="NZ_SNZR01000011.1"/>
</dbReference>
<comment type="cofactor">
    <cofactor evidence="1">
        <name>Mg(2+)</name>
        <dbReference type="ChEBI" id="CHEBI:18420"/>
    </cofactor>
</comment>
<gene>
    <name evidence="6" type="ORF">EV668_1772</name>
</gene>
<dbReference type="GO" id="GO:0005975">
    <property type="term" value="P:carbohydrate metabolic process"/>
    <property type="evidence" value="ECO:0007669"/>
    <property type="project" value="InterPro"/>
</dbReference>
<sequence length="276" mass="29521">MTPPLAALRRLTVTADDFGLAPEVNAAVERAHREGILTAASLMVAEPHAADAVARARRLPGLGVGLHLTLVEGRAVLPANAIPDLLGRNGRLRTDLARYGAAIFFRPAVRRQVAAEIEAQFRAFAATGLPLHHVDAHKHFHLHPTIAGLLLEIGPRYGMTRLRVPVEPVRALREVEPVAPGLEARLAGPYAHLLKRRVRRAGLSTADQVFGLAWSGAMTTNRMSGLLRALPPGDTEIYTHPATAAGFDGAAPGYLYAEELAALLAEDCRAAASRAR</sequence>
<evidence type="ECO:0000256" key="1">
    <source>
        <dbReference type="ARBA" id="ARBA00001946"/>
    </source>
</evidence>
<evidence type="ECO:0000313" key="7">
    <source>
        <dbReference type="Proteomes" id="UP000295122"/>
    </source>
</evidence>
<dbReference type="InterPro" id="IPR017836">
    <property type="entry name" value="Hopanoid_biosynth-assoc_HpnK"/>
</dbReference>
<keyword evidence="7" id="KW-1185">Reference proteome</keyword>
<dbReference type="Gene3D" id="3.20.20.370">
    <property type="entry name" value="Glycoside hydrolase/deacetylase"/>
    <property type="match status" value="1"/>
</dbReference>
<keyword evidence="2" id="KW-0479">Metal-binding</keyword>
<dbReference type="InterPro" id="IPR011330">
    <property type="entry name" value="Glyco_hydro/deAcase_b/a-brl"/>
</dbReference>
<keyword evidence="3" id="KW-0378">Hydrolase</keyword>
<comment type="caution">
    <text evidence="6">The sequence shown here is derived from an EMBL/GenBank/DDBJ whole genome shotgun (WGS) entry which is preliminary data.</text>
</comment>
<protein>
    <submittedName>
        <fullName evidence="6">Hopanoid biosynthesis associated protein HpnK</fullName>
    </submittedName>
</protein>
<evidence type="ECO:0000313" key="6">
    <source>
        <dbReference type="EMBL" id="TDR94485.1"/>
    </source>
</evidence>
<evidence type="ECO:0000256" key="4">
    <source>
        <dbReference type="ARBA" id="ARBA00022842"/>
    </source>
</evidence>
<evidence type="ECO:0000256" key="5">
    <source>
        <dbReference type="ARBA" id="ARBA00023277"/>
    </source>
</evidence>
<dbReference type="PANTHER" id="PTHR31609:SF1">
    <property type="entry name" value="CARBOHYDRATE DEACETYLASE"/>
    <property type="match status" value="1"/>
</dbReference>
<dbReference type="Pfam" id="PF04794">
    <property type="entry name" value="YdjC"/>
    <property type="match status" value="1"/>
</dbReference>
<dbReference type="GO" id="GO:0016787">
    <property type="term" value="F:hydrolase activity"/>
    <property type="evidence" value="ECO:0007669"/>
    <property type="project" value="UniProtKB-KW"/>
</dbReference>
<dbReference type="GO" id="GO:0046872">
    <property type="term" value="F:metal ion binding"/>
    <property type="evidence" value="ECO:0007669"/>
    <property type="project" value="UniProtKB-KW"/>
</dbReference>